<evidence type="ECO:0000256" key="1">
    <source>
        <dbReference type="ARBA" id="ARBA00023157"/>
    </source>
</evidence>
<dbReference type="Proteomes" id="UP000887574">
    <property type="component" value="Unplaced"/>
</dbReference>
<reference evidence="5" key="1">
    <citation type="submission" date="2022-11" db="UniProtKB">
        <authorList>
            <consortium name="WormBaseParasite"/>
        </authorList>
    </citation>
    <scope>IDENTIFICATION</scope>
</reference>
<keyword evidence="2" id="KW-0732">Signal</keyword>
<feature type="domain" description="SMB" evidence="3">
    <location>
        <begin position="37"/>
        <end position="99"/>
    </location>
</feature>
<evidence type="ECO:0000313" key="4">
    <source>
        <dbReference type="Proteomes" id="UP000887574"/>
    </source>
</evidence>
<accession>A0A915DV53</accession>
<feature type="chain" id="PRO_5037010421" evidence="2">
    <location>
        <begin position="22"/>
        <end position="99"/>
    </location>
</feature>
<dbReference type="AlphaFoldDB" id="A0A915DV53"/>
<dbReference type="WBParaSite" id="jg23829">
    <property type="protein sequence ID" value="jg23829"/>
    <property type="gene ID" value="jg23829"/>
</dbReference>
<sequence>MRKEYIPLLLNLLSAFQLAETRGFTGHGQYCAKRAVEEQCCASRNDNCTAPILVPSGANGLYGWEMMDHLCYCDHFCDREVRNDGNDCCPDFKEVCGVV</sequence>
<protein>
    <submittedName>
        <fullName evidence="5">SMB domain-containing protein</fullName>
    </submittedName>
</protein>
<evidence type="ECO:0000256" key="2">
    <source>
        <dbReference type="SAM" id="SignalP"/>
    </source>
</evidence>
<keyword evidence="4" id="KW-1185">Reference proteome</keyword>
<evidence type="ECO:0000313" key="5">
    <source>
        <dbReference type="WBParaSite" id="jg23829"/>
    </source>
</evidence>
<dbReference type="PROSITE" id="PS50958">
    <property type="entry name" value="SMB_2"/>
    <property type="match status" value="1"/>
</dbReference>
<dbReference type="InterPro" id="IPR001212">
    <property type="entry name" value="Somatomedin_B_dom"/>
</dbReference>
<feature type="signal peptide" evidence="2">
    <location>
        <begin position="1"/>
        <end position="21"/>
    </location>
</feature>
<proteinExistence type="predicted"/>
<name>A0A915DV53_9BILA</name>
<keyword evidence="1" id="KW-1015">Disulfide bond</keyword>
<evidence type="ECO:0000259" key="3">
    <source>
        <dbReference type="PROSITE" id="PS50958"/>
    </source>
</evidence>
<organism evidence="4 5">
    <name type="scientific">Ditylenchus dipsaci</name>
    <dbReference type="NCBI Taxonomy" id="166011"/>
    <lineage>
        <taxon>Eukaryota</taxon>
        <taxon>Metazoa</taxon>
        <taxon>Ecdysozoa</taxon>
        <taxon>Nematoda</taxon>
        <taxon>Chromadorea</taxon>
        <taxon>Rhabditida</taxon>
        <taxon>Tylenchina</taxon>
        <taxon>Tylenchomorpha</taxon>
        <taxon>Sphaerularioidea</taxon>
        <taxon>Anguinidae</taxon>
        <taxon>Anguininae</taxon>
        <taxon>Ditylenchus</taxon>
    </lineage>
</organism>